<protein>
    <submittedName>
        <fullName evidence="2">Uncharacterized protein</fullName>
    </submittedName>
</protein>
<organism evidence="2 3">
    <name type="scientific">Streptomyces thermoviolaceus subsp. thermoviolaceus</name>
    <dbReference type="NCBI Taxonomy" id="66860"/>
    <lineage>
        <taxon>Bacteria</taxon>
        <taxon>Bacillati</taxon>
        <taxon>Actinomycetota</taxon>
        <taxon>Actinomycetes</taxon>
        <taxon>Kitasatosporales</taxon>
        <taxon>Streptomycetaceae</taxon>
        <taxon>Streptomyces</taxon>
    </lineage>
</organism>
<sequence length="133" mass="14625">MDTIKKAMGISQNADPLMDVAVLGVIPQFVQMAPDGGTQYIAFTKDQLRERVRGLSSSDFKKQFNLLLQEKVIKPTHLQDHGEPTFRFSAKVVMPGQGRSGHHHGNPASRSTPMNQAPYPAPPSVPSDYPRSV</sequence>
<dbReference type="EMBL" id="JAATEL010000010">
    <property type="protein sequence ID" value="NJP15066.1"/>
    <property type="molecule type" value="Genomic_DNA"/>
</dbReference>
<evidence type="ECO:0000313" key="3">
    <source>
        <dbReference type="Proteomes" id="UP000635996"/>
    </source>
</evidence>
<dbReference type="RefSeq" id="WP_168131559.1">
    <property type="nucleotide sequence ID" value="NZ_JAATEL010000010.1"/>
</dbReference>
<dbReference type="Proteomes" id="UP000635996">
    <property type="component" value="Unassembled WGS sequence"/>
</dbReference>
<evidence type="ECO:0000256" key="1">
    <source>
        <dbReference type="SAM" id="MobiDB-lite"/>
    </source>
</evidence>
<accession>A0ABX0YV12</accession>
<name>A0ABX0YV12_STRTL</name>
<comment type="caution">
    <text evidence="2">The sequence shown here is derived from an EMBL/GenBank/DDBJ whole genome shotgun (WGS) entry which is preliminary data.</text>
</comment>
<feature type="non-terminal residue" evidence="2">
    <location>
        <position position="133"/>
    </location>
</feature>
<proteinExistence type="predicted"/>
<feature type="region of interest" description="Disordered" evidence="1">
    <location>
        <begin position="93"/>
        <end position="133"/>
    </location>
</feature>
<keyword evidence="3" id="KW-1185">Reference proteome</keyword>
<gene>
    <name evidence="2" type="ORF">HCJ95_12370</name>
</gene>
<reference evidence="2 3" key="1">
    <citation type="submission" date="2020-03" db="EMBL/GenBank/DDBJ databases">
        <title>WGS of actinomycetes isolated from Thailand.</title>
        <authorList>
            <person name="Thawai C."/>
        </authorList>
    </citation>
    <scope>NUCLEOTIDE SEQUENCE [LARGE SCALE GENOMIC DNA]</scope>
    <source>
        <strain evidence="2 3">NBRC 13905</strain>
    </source>
</reference>
<evidence type="ECO:0000313" key="2">
    <source>
        <dbReference type="EMBL" id="NJP15066.1"/>
    </source>
</evidence>